<comment type="subcellular location">
    <subcellularLocation>
        <location evidence="1">Cell membrane</location>
        <topology evidence="1">Single-pass membrane protein</topology>
    </subcellularLocation>
    <subcellularLocation>
        <location evidence="7">Cell membrane</location>
        <topology evidence="7">Single-pass type II membrane protein</topology>
    </subcellularLocation>
</comment>
<dbReference type="InterPro" id="IPR003400">
    <property type="entry name" value="ExbD"/>
</dbReference>
<dbReference type="OrthoDB" id="9793581at2"/>
<dbReference type="RefSeq" id="WP_100277163.1">
    <property type="nucleotide sequence ID" value="NZ_CP018799.1"/>
</dbReference>
<accession>A0A2K8KZB2</accession>
<dbReference type="GO" id="GO:0022857">
    <property type="term" value="F:transmembrane transporter activity"/>
    <property type="evidence" value="ECO:0007669"/>
    <property type="project" value="InterPro"/>
</dbReference>
<comment type="similarity">
    <text evidence="2 7">Belongs to the ExbD/TolR family.</text>
</comment>
<evidence type="ECO:0000256" key="1">
    <source>
        <dbReference type="ARBA" id="ARBA00004162"/>
    </source>
</evidence>
<reference evidence="9 10" key="1">
    <citation type="submission" date="2016-12" db="EMBL/GenBank/DDBJ databases">
        <title>Isolation and genomic insights into novel planktonic Zetaproteobacteria from stratified waters of the Chesapeake Bay.</title>
        <authorList>
            <person name="McAllister S.M."/>
            <person name="Kato S."/>
            <person name="Chan C.S."/>
            <person name="Chiu B.K."/>
            <person name="Field E.K."/>
        </authorList>
    </citation>
    <scope>NUCLEOTIDE SEQUENCE [LARGE SCALE GENOMIC DNA]</scope>
    <source>
        <strain evidence="9 10">CP-5</strain>
    </source>
</reference>
<keyword evidence="10" id="KW-1185">Reference proteome</keyword>
<keyword evidence="7" id="KW-0653">Protein transport</keyword>
<dbReference type="PANTHER" id="PTHR30558">
    <property type="entry name" value="EXBD MEMBRANE COMPONENT OF PMF-DRIVEN MACROMOLECULE IMPORT SYSTEM"/>
    <property type="match status" value="1"/>
</dbReference>
<evidence type="ECO:0000256" key="8">
    <source>
        <dbReference type="SAM" id="Phobius"/>
    </source>
</evidence>
<protein>
    <submittedName>
        <fullName evidence="9">Outer membrane transport energization protein ExbD</fullName>
    </submittedName>
</protein>
<name>A0A2K8KZB2_MARES</name>
<sequence length="136" mass="14854">MQFEGTRRSGQAPNLTPLIDIVFLLLVFFMLTAHFVKDQGLPIELPEAESALSLEDQAPLEIKLAGTGQIMVADQQVGIEALQEYLRPLLAERLEKRVIIRGDRDAGFGDSVKVIDAARLAGAAGVDIVTEQPDRD</sequence>
<dbReference type="Proteomes" id="UP000231701">
    <property type="component" value="Chromosome"/>
</dbReference>
<keyword evidence="6 8" id="KW-0472">Membrane</keyword>
<dbReference type="EMBL" id="CP018799">
    <property type="protein sequence ID" value="ATX79249.1"/>
    <property type="molecule type" value="Genomic_DNA"/>
</dbReference>
<keyword evidence="5 8" id="KW-1133">Transmembrane helix</keyword>
<keyword evidence="7" id="KW-0813">Transport</keyword>
<dbReference type="KEGG" id="maes:Ga0123461_0829"/>
<evidence type="ECO:0000313" key="10">
    <source>
        <dbReference type="Proteomes" id="UP000231701"/>
    </source>
</evidence>
<evidence type="ECO:0000313" key="9">
    <source>
        <dbReference type="EMBL" id="ATX79249.1"/>
    </source>
</evidence>
<dbReference type="Gene3D" id="3.30.420.270">
    <property type="match status" value="1"/>
</dbReference>
<evidence type="ECO:0000256" key="2">
    <source>
        <dbReference type="ARBA" id="ARBA00005811"/>
    </source>
</evidence>
<keyword evidence="3" id="KW-1003">Cell membrane</keyword>
<dbReference type="GO" id="GO:0015031">
    <property type="term" value="P:protein transport"/>
    <property type="evidence" value="ECO:0007669"/>
    <property type="project" value="UniProtKB-KW"/>
</dbReference>
<dbReference type="Pfam" id="PF02472">
    <property type="entry name" value="ExbD"/>
    <property type="match status" value="1"/>
</dbReference>
<feature type="transmembrane region" description="Helical" evidence="8">
    <location>
        <begin position="15"/>
        <end position="36"/>
    </location>
</feature>
<gene>
    <name evidence="9" type="ORF">Ga0123461_0829</name>
</gene>
<organism evidence="9 10">
    <name type="scientific">Mariprofundus aestuarium</name>
    <dbReference type="NCBI Taxonomy" id="1921086"/>
    <lineage>
        <taxon>Bacteria</taxon>
        <taxon>Pseudomonadati</taxon>
        <taxon>Pseudomonadota</taxon>
        <taxon>Candidatius Mariprofundia</taxon>
        <taxon>Mariprofundales</taxon>
        <taxon>Mariprofundaceae</taxon>
        <taxon>Mariprofundus</taxon>
    </lineage>
</organism>
<evidence type="ECO:0000256" key="6">
    <source>
        <dbReference type="ARBA" id="ARBA00023136"/>
    </source>
</evidence>
<keyword evidence="4 7" id="KW-0812">Transmembrane</keyword>
<evidence type="ECO:0000256" key="7">
    <source>
        <dbReference type="RuleBase" id="RU003879"/>
    </source>
</evidence>
<proteinExistence type="inferred from homology"/>
<dbReference type="AlphaFoldDB" id="A0A2K8KZB2"/>
<evidence type="ECO:0000256" key="5">
    <source>
        <dbReference type="ARBA" id="ARBA00022989"/>
    </source>
</evidence>
<dbReference type="GO" id="GO:0005886">
    <property type="term" value="C:plasma membrane"/>
    <property type="evidence" value="ECO:0007669"/>
    <property type="project" value="UniProtKB-SubCell"/>
</dbReference>
<evidence type="ECO:0000256" key="3">
    <source>
        <dbReference type="ARBA" id="ARBA00022475"/>
    </source>
</evidence>
<evidence type="ECO:0000256" key="4">
    <source>
        <dbReference type="ARBA" id="ARBA00022692"/>
    </source>
</evidence>